<dbReference type="EMBL" id="KN827848">
    <property type="protein sequence ID" value="KIK75811.1"/>
    <property type="molecule type" value="Genomic_DNA"/>
</dbReference>
<dbReference type="HOGENOM" id="CLU_690976_0_0_1"/>
<sequence length="399" mass="43682">MTSTYKIRDDVLLATARVQAALALVPRMLGPKEAWGPWMFRNLHSEVQELPLPSTSSPHPRLLGSLSHMIVEYFTNSMLINMLSFSNVQEDDHRIVGEKYVSFPTDALPRLQGTNFWWNEPPSSVSLSVLTPSPTSTLPLDMDRGSSKTRTLASYSGLTLKLPPPARSVMGKKLESQGVSNTRTTGTTGMVGKVPNHKGNKRALGDEEPGSSSGRNCKRVKSKVFIEDSDYDSDARPGPPTGSTLKGKTGASVAVADRPVEVEDQEALEDKGDKEGDKEAKVCNKCRKHGAECIWSTSTKALGAQVDRRACNQCVKRKTRCTVGAWVIRAARGKASQTSCLEDKLEEISDLAPRENLIARIDYLEKKAADHEGETKRMVSRISNLELQFASDNLGEAIP</sequence>
<feature type="region of interest" description="Disordered" evidence="1">
    <location>
        <begin position="175"/>
        <end position="253"/>
    </location>
</feature>
<keyword evidence="3" id="KW-1185">Reference proteome</keyword>
<feature type="compositionally biased region" description="Polar residues" evidence="1">
    <location>
        <begin position="177"/>
        <end position="188"/>
    </location>
</feature>
<evidence type="ECO:0000256" key="1">
    <source>
        <dbReference type="SAM" id="MobiDB-lite"/>
    </source>
</evidence>
<name>A0A0D0CXD7_9AGAM</name>
<gene>
    <name evidence="2" type="ORF">PAXRUDRAFT_36960</name>
</gene>
<dbReference type="InParanoid" id="A0A0D0CXD7"/>
<evidence type="ECO:0000313" key="2">
    <source>
        <dbReference type="EMBL" id="KIK75811.1"/>
    </source>
</evidence>
<proteinExistence type="predicted"/>
<dbReference type="OrthoDB" id="2684984at2759"/>
<reference evidence="3" key="2">
    <citation type="submission" date="2015-01" db="EMBL/GenBank/DDBJ databases">
        <title>Evolutionary Origins and Diversification of the Mycorrhizal Mutualists.</title>
        <authorList>
            <consortium name="DOE Joint Genome Institute"/>
            <consortium name="Mycorrhizal Genomics Consortium"/>
            <person name="Kohler A."/>
            <person name="Kuo A."/>
            <person name="Nagy L.G."/>
            <person name="Floudas D."/>
            <person name="Copeland A."/>
            <person name="Barry K.W."/>
            <person name="Cichocki N."/>
            <person name="Veneault-Fourrey C."/>
            <person name="LaButti K."/>
            <person name="Lindquist E.A."/>
            <person name="Lipzen A."/>
            <person name="Lundell T."/>
            <person name="Morin E."/>
            <person name="Murat C."/>
            <person name="Riley R."/>
            <person name="Ohm R."/>
            <person name="Sun H."/>
            <person name="Tunlid A."/>
            <person name="Henrissat B."/>
            <person name="Grigoriev I.V."/>
            <person name="Hibbett D.S."/>
            <person name="Martin F."/>
        </authorList>
    </citation>
    <scope>NUCLEOTIDE SEQUENCE [LARGE SCALE GENOMIC DNA]</scope>
    <source>
        <strain evidence="3">Ve08.2h10</strain>
    </source>
</reference>
<evidence type="ECO:0008006" key="4">
    <source>
        <dbReference type="Google" id="ProtNLM"/>
    </source>
</evidence>
<evidence type="ECO:0000313" key="3">
    <source>
        <dbReference type="Proteomes" id="UP000054538"/>
    </source>
</evidence>
<accession>A0A0D0CXD7</accession>
<dbReference type="AlphaFoldDB" id="A0A0D0CXD7"/>
<protein>
    <recommendedName>
        <fullName evidence="4">Zn(2)-C6 fungal-type domain-containing protein</fullName>
    </recommendedName>
</protein>
<dbReference type="Proteomes" id="UP000054538">
    <property type="component" value="Unassembled WGS sequence"/>
</dbReference>
<organism evidence="2 3">
    <name type="scientific">Paxillus rubicundulus Ve08.2h10</name>
    <dbReference type="NCBI Taxonomy" id="930991"/>
    <lineage>
        <taxon>Eukaryota</taxon>
        <taxon>Fungi</taxon>
        <taxon>Dikarya</taxon>
        <taxon>Basidiomycota</taxon>
        <taxon>Agaricomycotina</taxon>
        <taxon>Agaricomycetes</taxon>
        <taxon>Agaricomycetidae</taxon>
        <taxon>Boletales</taxon>
        <taxon>Paxilineae</taxon>
        <taxon>Paxillaceae</taxon>
        <taxon>Paxillus</taxon>
    </lineage>
</organism>
<reference evidence="2 3" key="1">
    <citation type="submission" date="2014-04" db="EMBL/GenBank/DDBJ databases">
        <authorList>
            <consortium name="DOE Joint Genome Institute"/>
            <person name="Kuo A."/>
            <person name="Kohler A."/>
            <person name="Jargeat P."/>
            <person name="Nagy L.G."/>
            <person name="Floudas D."/>
            <person name="Copeland A."/>
            <person name="Barry K.W."/>
            <person name="Cichocki N."/>
            <person name="Veneault-Fourrey C."/>
            <person name="LaButti K."/>
            <person name="Lindquist E.A."/>
            <person name="Lipzen A."/>
            <person name="Lundell T."/>
            <person name="Morin E."/>
            <person name="Murat C."/>
            <person name="Sun H."/>
            <person name="Tunlid A."/>
            <person name="Henrissat B."/>
            <person name="Grigoriev I.V."/>
            <person name="Hibbett D.S."/>
            <person name="Martin F."/>
            <person name="Nordberg H.P."/>
            <person name="Cantor M.N."/>
            <person name="Hua S.X."/>
        </authorList>
    </citation>
    <scope>NUCLEOTIDE SEQUENCE [LARGE SCALE GENOMIC DNA]</scope>
    <source>
        <strain evidence="2 3">Ve08.2h10</strain>
    </source>
</reference>